<dbReference type="GO" id="GO:0008652">
    <property type="term" value="P:amino acid biosynthetic process"/>
    <property type="evidence" value="ECO:0007669"/>
    <property type="project" value="UniProtKB-KW"/>
</dbReference>
<name>A0A075GEY6_9EURY</name>
<organism evidence="9">
    <name type="scientific">uncultured marine group II/III euryarchaeote KM3_156_A06</name>
    <dbReference type="NCBI Taxonomy" id="1457899"/>
    <lineage>
        <taxon>Archaea</taxon>
        <taxon>Methanobacteriati</taxon>
        <taxon>Methanobacteriota</taxon>
        <taxon>environmental samples</taxon>
    </lineage>
</organism>
<dbReference type="InterPro" id="IPR013792">
    <property type="entry name" value="RNA3'P_cycl/enolpyr_Trfase_a/b"/>
</dbReference>
<dbReference type="EC" id="2.5.1.19" evidence="3"/>
<comment type="similarity">
    <text evidence="2">Belongs to the EPSP synthase family.</text>
</comment>
<keyword evidence="6" id="KW-0057">Aromatic amino acid biosynthesis</keyword>
<evidence type="ECO:0000256" key="4">
    <source>
        <dbReference type="ARBA" id="ARBA00022605"/>
    </source>
</evidence>
<evidence type="ECO:0000313" key="9">
    <source>
        <dbReference type="EMBL" id="AIF02289.1"/>
    </source>
</evidence>
<dbReference type="InterPro" id="IPR001986">
    <property type="entry name" value="Enolpyruvate_Tfrase_dom"/>
</dbReference>
<dbReference type="InterPro" id="IPR006264">
    <property type="entry name" value="EPSP_synthase"/>
</dbReference>
<dbReference type="GO" id="GO:0009073">
    <property type="term" value="P:aromatic amino acid family biosynthetic process"/>
    <property type="evidence" value="ECO:0007669"/>
    <property type="project" value="UniProtKB-KW"/>
</dbReference>
<protein>
    <recommendedName>
        <fullName evidence="3">3-phosphoshikimate 1-carboxyvinyltransferase</fullName>
        <ecNumber evidence="3">2.5.1.19</ecNumber>
    </recommendedName>
</protein>
<keyword evidence="5 9" id="KW-0808">Transferase</keyword>
<reference evidence="9" key="1">
    <citation type="journal article" date="2014" name="Genome Biol. Evol.">
        <title>Pangenome evidence for extensive interdomain horizontal transfer affecting lineage core and shell genes in uncultured planktonic thaumarchaeota and euryarchaeota.</title>
        <authorList>
            <person name="Deschamps P."/>
            <person name="Zivanovic Y."/>
            <person name="Moreira D."/>
            <person name="Rodriguez-Valera F."/>
            <person name="Lopez-Garcia P."/>
        </authorList>
    </citation>
    <scope>NUCLEOTIDE SEQUENCE</scope>
</reference>
<dbReference type="UniPathway" id="UPA00053">
    <property type="reaction ID" value="UER00089"/>
</dbReference>
<evidence type="ECO:0000256" key="5">
    <source>
        <dbReference type="ARBA" id="ARBA00022679"/>
    </source>
</evidence>
<keyword evidence="4" id="KW-0028">Amino-acid biosynthesis</keyword>
<dbReference type="Gene3D" id="3.65.10.10">
    <property type="entry name" value="Enolpyruvate transferase domain"/>
    <property type="match status" value="2"/>
</dbReference>
<evidence type="ECO:0000259" key="8">
    <source>
        <dbReference type="Pfam" id="PF00275"/>
    </source>
</evidence>
<comment type="catalytic activity">
    <reaction evidence="7">
        <text>3-phosphoshikimate + phosphoenolpyruvate = 5-O-(1-carboxyvinyl)-3-phosphoshikimate + phosphate</text>
        <dbReference type="Rhea" id="RHEA:21256"/>
        <dbReference type="ChEBI" id="CHEBI:43474"/>
        <dbReference type="ChEBI" id="CHEBI:57701"/>
        <dbReference type="ChEBI" id="CHEBI:58702"/>
        <dbReference type="ChEBI" id="CHEBI:145989"/>
        <dbReference type="EC" id="2.5.1.19"/>
    </reaction>
    <physiologicalReaction direction="left-to-right" evidence="7">
        <dbReference type="Rhea" id="RHEA:21257"/>
    </physiologicalReaction>
</comment>
<evidence type="ECO:0000256" key="2">
    <source>
        <dbReference type="ARBA" id="ARBA00009948"/>
    </source>
</evidence>
<dbReference type="GO" id="GO:0009423">
    <property type="term" value="P:chorismate biosynthetic process"/>
    <property type="evidence" value="ECO:0007669"/>
    <property type="project" value="UniProtKB-UniPathway"/>
</dbReference>
<dbReference type="PANTHER" id="PTHR21090:SF5">
    <property type="entry name" value="PENTAFUNCTIONAL AROM POLYPEPTIDE"/>
    <property type="match status" value="1"/>
</dbReference>
<dbReference type="PIRSF" id="PIRSF000505">
    <property type="entry name" value="EPSPS"/>
    <property type="match status" value="1"/>
</dbReference>
<proteinExistence type="inferred from homology"/>
<dbReference type="SUPFAM" id="SSF55205">
    <property type="entry name" value="EPT/RTPC-like"/>
    <property type="match status" value="1"/>
</dbReference>
<accession>A0A075GEY6</accession>
<sequence>MANPLAGLRRMGGLENWQPYRAAIGREATGGSVPIQPQDITAPIQWQLAPSKSHMIRWLLLAAQGEKDVTLNFSGTPGDDVESMARCLAQLGATIEKNESNWVISGVGINGFKRPISVLNCGNSGTALRLLTIATARLNYPIMLDGDQTLRRRHSETLLHILEYLGAQVSHGTGLESLPYLVHGPMEPGEVTLDVSRSSQPLSSLLLSMPALDGEIRVNLAGQGVSRLHAQLSFELAEKTGSENQMDWRKHINLKPWVVECPDVVEIPSDRSLEAFAILYQSLHGIEVEVTNLPSDDDSLGAEILATCAGGQMMSDIDDFKIDLRDSNDLLPPLATILAIGNGGTITGASHARHKESNRIEKTSELLAQFGLTATPTEDGLEIEGGQTPTAPSELVKTHADHRLWMTAACLATKVGATLSHPNCYAVSDPDFINKL</sequence>
<dbReference type="PANTHER" id="PTHR21090">
    <property type="entry name" value="AROM/DEHYDROQUINATE SYNTHASE"/>
    <property type="match status" value="1"/>
</dbReference>
<dbReference type="Pfam" id="PF00275">
    <property type="entry name" value="EPSP_synthase"/>
    <property type="match status" value="1"/>
</dbReference>
<evidence type="ECO:0000256" key="7">
    <source>
        <dbReference type="ARBA" id="ARBA00044633"/>
    </source>
</evidence>
<comment type="pathway">
    <text evidence="1">Metabolic intermediate biosynthesis; chorismate biosynthesis; chorismate from D-erythrose 4-phosphate and phosphoenolpyruvate: step 6/7.</text>
</comment>
<evidence type="ECO:0000256" key="6">
    <source>
        <dbReference type="ARBA" id="ARBA00023141"/>
    </source>
</evidence>
<dbReference type="GO" id="GO:0003866">
    <property type="term" value="F:3-phosphoshikimate 1-carboxyvinyltransferase activity"/>
    <property type="evidence" value="ECO:0007669"/>
    <property type="project" value="UniProtKB-EC"/>
</dbReference>
<dbReference type="EMBL" id="KF900645">
    <property type="protein sequence ID" value="AIF02289.1"/>
    <property type="molecule type" value="Genomic_DNA"/>
</dbReference>
<feature type="domain" description="Enolpyruvate transferase" evidence="8">
    <location>
        <begin position="47"/>
        <end position="436"/>
    </location>
</feature>
<evidence type="ECO:0000256" key="1">
    <source>
        <dbReference type="ARBA" id="ARBA00004811"/>
    </source>
</evidence>
<evidence type="ECO:0000256" key="3">
    <source>
        <dbReference type="ARBA" id="ARBA00012450"/>
    </source>
</evidence>
<gene>
    <name evidence="9" type="primary">aroA</name>
</gene>
<dbReference type="InterPro" id="IPR036968">
    <property type="entry name" value="Enolpyruvate_Tfrase_sf"/>
</dbReference>
<dbReference type="AlphaFoldDB" id="A0A075GEY6"/>